<dbReference type="EMBL" id="CP113520">
    <property type="protein sequence ID" value="WAJ27408.1"/>
    <property type="molecule type" value="Genomic_DNA"/>
</dbReference>
<evidence type="ECO:0000313" key="1">
    <source>
        <dbReference type="EMBL" id="WAJ27408.1"/>
    </source>
</evidence>
<name>A0ACD4NKI6_9HYPH</name>
<reference evidence="1" key="1">
    <citation type="submission" date="2022-11" db="EMBL/GenBank/DDBJ databases">
        <title>beta-Carotene-producing bacterium, Jeongeuplla avenae sp. nov., alleviates the salt stress of Arabidopsis seedlings.</title>
        <authorList>
            <person name="Jiang L."/>
            <person name="Lee J."/>
        </authorList>
    </citation>
    <scope>NUCLEOTIDE SEQUENCE</scope>
    <source>
        <strain evidence="1">DY_R2A_6</strain>
    </source>
</reference>
<evidence type="ECO:0000313" key="2">
    <source>
        <dbReference type="Proteomes" id="UP001163223"/>
    </source>
</evidence>
<proteinExistence type="predicted"/>
<gene>
    <name evidence="1" type="ORF">OXU80_21560</name>
</gene>
<sequence>MTKPTEHVFSRNSAAEKLRVPKDGLTPRVSDTLVGAPGSPDPDYHPEAQANALTDTEAGTIPDNDEGGIVPLKRRQ</sequence>
<accession>A0ACD4NKI6</accession>
<protein>
    <submittedName>
        <fullName evidence="1">Uncharacterized protein</fullName>
    </submittedName>
</protein>
<keyword evidence="2" id="KW-1185">Reference proteome</keyword>
<dbReference type="Proteomes" id="UP001163223">
    <property type="component" value="Chromosome"/>
</dbReference>
<organism evidence="1 2">
    <name type="scientific">Antarcticirhabdus aurantiaca</name>
    <dbReference type="NCBI Taxonomy" id="2606717"/>
    <lineage>
        <taxon>Bacteria</taxon>
        <taxon>Pseudomonadati</taxon>
        <taxon>Pseudomonadota</taxon>
        <taxon>Alphaproteobacteria</taxon>
        <taxon>Hyphomicrobiales</taxon>
        <taxon>Aurantimonadaceae</taxon>
        <taxon>Antarcticirhabdus</taxon>
    </lineage>
</organism>